<evidence type="ECO:0000313" key="1">
    <source>
        <dbReference type="EMBL" id="KEH20255.1"/>
    </source>
</evidence>
<sequence length="52" mass="5860">MVARYTFKDESTVDMFATIFKMLLQAHGDADGDIPNKVLINATFVCTIKHKL</sequence>
<reference evidence="2" key="3">
    <citation type="submission" date="2015-04" db="UniProtKB">
        <authorList>
            <consortium name="EnsemblPlants"/>
        </authorList>
    </citation>
    <scope>IDENTIFICATION</scope>
    <source>
        <strain evidence="2">cv. Jemalong A17</strain>
    </source>
</reference>
<evidence type="ECO:0000313" key="2">
    <source>
        <dbReference type="EnsemblPlants" id="KEH20255"/>
    </source>
</evidence>
<reference evidence="1 3" key="1">
    <citation type="journal article" date="2011" name="Nature">
        <title>The Medicago genome provides insight into the evolution of rhizobial symbioses.</title>
        <authorList>
            <person name="Young N.D."/>
            <person name="Debelle F."/>
            <person name="Oldroyd G.E."/>
            <person name="Geurts R."/>
            <person name="Cannon S.B."/>
            <person name="Udvardi M.K."/>
            <person name="Benedito V.A."/>
            <person name="Mayer K.F."/>
            <person name="Gouzy J."/>
            <person name="Schoof H."/>
            <person name="Van de Peer Y."/>
            <person name="Proost S."/>
            <person name="Cook D.R."/>
            <person name="Meyers B.C."/>
            <person name="Spannagl M."/>
            <person name="Cheung F."/>
            <person name="De Mita S."/>
            <person name="Krishnakumar V."/>
            <person name="Gundlach H."/>
            <person name="Zhou S."/>
            <person name="Mudge J."/>
            <person name="Bharti A.K."/>
            <person name="Murray J.D."/>
            <person name="Naoumkina M.A."/>
            <person name="Rosen B."/>
            <person name="Silverstein K.A."/>
            <person name="Tang H."/>
            <person name="Rombauts S."/>
            <person name="Zhao P.X."/>
            <person name="Zhou P."/>
            <person name="Barbe V."/>
            <person name="Bardou P."/>
            <person name="Bechner M."/>
            <person name="Bellec A."/>
            <person name="Berger A."/>
            <person name="Berges H."/>
            <person name="Bidwell S."/>
            <person name="Bisseling T."/>
            <person name="Choisne N."/>
            <person name="Couloux A."/>
            <person name="Denny R."/>
            <person name="Deshpande S."/>
            <person name="Dai X."/>
            <person name="Doyle J.J."/>
            <person name="Dudez A.M."/>
            <person name="Farmer A.D."/>
            <person name="Fouteau S."/>
            <person name="Franken C."/>
            <person name="Gibelin C."/>
            <person name="Gish J."/>
            <person name="Goldstein S."/>
            <person name="Gonzalez A.J."/>
            <person name="Green P.J."/>
            <person name="Hallab A."/>
            <person name="Hartog M."/>
            <person name="Hua A."/>
            <person name="Humphray S.J."/>
            <person name="Jeong D.H."/>
            <person name="Jing Y."/>
            <person name="Jocker A."/>
            <person name="Kenton S.M."/>
            <person name="Kim D.J."/>
            <person name="Klee K."/>
            <person name="Lai H."/>
            <person name="Lang C."/>
            <person name="Lin S."/>
            <person name="Macmil S.L."/>
            <person name="Magdelenat G."/>
            <person name="Matthews L."/>
            <person name="McCorrison J."/>
            <person name="Monaghan E.L."/>
            <person name="Mun J.H."/>
            <person name="Najar F.Z."/>
            <person name="Nicholson C."/>
            <person name="Noirot C."/>
            <person name="O'Bleness M."/>
            <person name="Paule C.R."/>
            <person name="Poulain J."/>
            <person name="Prion F."/>
            <person name="Qin B."/>
            <person name="Qu C."/>
            <person name="Retzel E.F."/>
            <person name="Riddle C."/>
            <person name="Sallet E."/>
            <person name="Samain S."/>
            <person name="Samson N."/>
            <person name="Sanders I."/>
            <person name="Saurat O."/>
            <person name="Scarpelli C."/>
            <person name="Schiex T."/>
            <person name="Segurens B."/>
            <person name="Severin A.J."/>
            <person name="Sherrier D.J."/>
            <person name="Shi R."/>
            <person name="Sims S."/>
            <person name="Singer S.R."/>
            <person name="Sinharoy S."/>
            <person name="Sterck L."/>
            <person name="Viollet A."/>
            <person name="Wang B.B."/>
            <person name="Wang K."/>
            <person name="Wang M."/>
            <person name="Wang X."/>
            <person name="Warfsmann J."/>
            <person name="Weissenbach J."/>
            <person name="White D.D."/>
            <person name="White J.D."/>
            <person name="Wiley G.B."/>
            <person name="Wincker P."/>
            <person name="Xing Y."/>
            <person name="Yang L."/>
            <person name="Yao Z."/>
            <person name="Ying F."/>
            <person name="Zhai J."/>
            <person name="Zhou L."/>
            <person name="Zuber A."/>
            <person name="Denarie J."/>
            <person name="Dixon R.A."/>
            <person name="May G.D."/>
            <person name="Schwartz D.C."/>
            <person name="Rogers J."/>
            <person name="Quetier F."/>
            <person name="Town C.D."/>
            <person name="Roe B.A."/>
        </authorList>
    </citation>
    <scope>NUCLEOTIDE SEQUENCE [LARGE SCALE GENOMIC DNA]</scope>
    <source>
        <strain evidence="1">A17</strain>
        <strain evidence="2 3">cv. Jemalong A17</strain>
    </source>
</reference>
<dbReference type="Proteomes" id="UP000002051">
    <property type="component" value="Chromosome 8"/>
</dbReference>
<dbReference type="EMBL" id="CM001224">
    <property type="protein sequence ID" value="KEH20255.1"/>
    <property type="molecule type" value="Genomic_DNA"/>
</dbReference>
<organism evidence="1 3">
    <name type="scientific">Medicago truncatula</name>
    <name type="common">Barrel medic</name>
    <name type="synonym">Medicago tribuloides</name>
    <dbReference type="NCBI Taxonomy" id="3880"/>
    <lineage>
        <taxon>Eukaryota</taxon>
        <taxon>Viridiplantae</taxon>
        <taxon>Streptophyta</taxon>
        <taxon>Embryophyta</taxon>
        <taxon>Tracheophyta</taxon>
        <taxon>Spermatophyta</taxon>
        <taxon>Magnoliopsida</taxon>
        <taxon>eudicotyledons</taxon>
        <taxon>Gunneridae</taxon>
        <taxon>Pentapetalae</taxon>
        <taxon>rosids</taxon>
        <taxon>fabids</taxon>
        <taxon>Fabales</taxon>
        <taxon>Fabaceae</taxon>
        <taxon>Papilionoideae</taxon>
        <taxon>50 kb inversion clade</taxon>
        <taxon>NPAAA clade</taxon>
        <taxon>Hologalegina</taxon>
        <taxon>IRL clade</taxon>
        <taxon>Trifolieae</taxon>
        <taxon>Medicago</taxon>
    </lineage>
</organism>
<dbReference type="EnsemblPlants" id="KEH20255">
    <property type="protein sequence ID" value="KEH20255"/>
    <property type="gene ID" value="MTR_8g070145"/>
</dbReference>
<name>A0A072U361_MEDTR</name>
<dbReference type="HOGENOM" id="CLU_3090331_0_0_1"/>
<reference evidence="1 3" key="2">
    <citation type="journal article" date="2014" name="BMC Genomics">
        <title>An improved genome release (version Mt4.0) for the model legume Medicago truncatula.</title>
        <authorList>
            <person name="Tang H."/>
            <person name="Krishnakumar V."/>
            <person name="Bidwell S."/>
            <person name="Rosen B."/>
            <person name="Chan A."/>
            <person name="Zhou S."/>
            <person name="Gentzbittel L."/>
            <person name="Childs K.L."/>
            <person name="Yandell M."/>
            <person name="Gundlach H."/>
            <person name="Mayer K.F."/>
            <person name="Schwartz D.C."/>
            <person name="Town C.D."/>
        </authorList>
    </citation>
    <scope>GENOME REANNOTATION</scope>
    <source>
        <strain evidence="1">A17</strain>
        <strain evidence="2 3">cv. Jemalong A17</strain>
    </source>
</reference>
<dbReference type="AlphaFoldDB" id="A0A072U361"/>
<keyword evidence="3" id="KW-1185">Reference proteome</keyword>
<protein>
    <submittedName>
        <fullName evidence="1 2">Uncharacterized protein</fullName>
    </submittedName>
</protein>
<accession>A0A072U361</accession>
<evidence type="ECO:0000313" key="3">
    <source>
        <dbReference type="Proteomes" id="UP000002051"/>
    </source>
</evidence>
<proteinExistence type="predicted"/>
<gene>
    <name evidence="1" type="ordered locus">MTR_8g070145</name>
</gene>